<evidence type="ECO:0000313" key="2">
    <source>
        <dbReference type="EMBL" id="GIX63256.1"/>
    </source>
</evidence>
<name>A0AAV4LSU6_BABCB</name>
<gene>
    <name evidence="2" type="ORF">BcabD6B2_26910</name>
</gene>
<dbReference type="RefSeq" id="XP_067715325.1">
    <property type="nucleotide sequence ID" value="XM_067859224.1"/>
</dbReference>
<reference evidence="2 3" key="1">
    <citation type="submission" date="2021-06" db="EMBL/GenBank/DDBJ databases">
        <title>Genome sequence of Babesia caballi.</title>
        <authorList>
            <person name="Yamagishi J."/>
            <person name="Kidaka T."/>
            <person name="Ochi A."/>
        </authorList>
    </citation>
    <scope>NUCLEOTIDE SEQUENCE [LARGE SCALE GENOMIC DNA]</scope>
    <source>
        <strain evidence="2">USDA-D6B2</strain>
    </source>
</reference>
<comment type="caution">
    <text evidence="2">The sequence shown here is derived from an EMBL/GenBank/DDBJ whole genome shotgun (WGS) entry which is preliminary data.</text>
</comment>
<dbReference type="Proteomes" id="UP001497744">
    <property type="component" value="Unassembled WGS sequence"/>
</dbReference>
<proteinExistence type="predicted"/>
<evidence type="ECO:0000256" key="1">
    <source>
        <dbReference type="SAM" id="MobiDB-lite"/>
    </source>
</evidence>
<dbReference type="GeneID" id="94194737"/>
<protein>
    <submittedName>
        <fullName evidence="2">DUF58 domain-containing protein</fullName>
    </submittedName>
</protein>
<accession>A0AAV4LSU6</accession>
<feature type="region of interest" description="Disordered" evidence="1">
    <location>
        <begin position="1"/>
        <end position="20"/>
    </location>
</feature>
<dbReference type="AlphaFoldDB" id="A0AAV4LSU6"/>
<organism evidence="2 3">
    <name type="scientific">Babesia caballi</name>
    <dbReference type="NCBI Taxonomy" id="5871"/>
    <lineage>
        <taxon>Eukaryota</taxon>
        <taxon>Sar</taxon>
        <taxon>Alveolata</taxon>
        <taxon>Apicomplexa</taxon>
        <taxon>Aconoidasida</taxon>
        <taxon>Piroplasmida</taxon>
        <taxon>Babesiidae</taxon>
        <taxon>Babesia</taxon>
    </lineage>
</organism>
<sequence length="266" mass="30471">MTANNEKSGPEGEKRDDDRRQLPSLGLVHFTSNGRLNPREVDLESLRMHARLPLFRGTFSNGGIYFFTMSSRSAFRVTYGTTELVPRCLRRSPYRRVYVEYFLRGEERVIRVIAFNRRRGRCRSCRVVTFLVDCRGPVECTHHAVRWITGGPVRLDVDLNPGAKIHPFLNRTTVKSGDRETELFAPLWRHRGYAIHQGTCCLTNPYQLGTIWCGLVGSDDVSYGHLPITANSHIVRIIHIGNVVEVCILRPDSLELHRFVVTEHDQ</sequence>
<evidence type="ECO:0000313" key="3">
    <source>
        <dbReference type="Proteomes" id="UP001497744"/>
    </source>
</evidence>
<dbReference type="EMBL" id="BPLF01000002">
    <property type="protein sequence ID" value="GIX63256.1"/>
    <property type="molecule type" value="Genomic_DNA"/>
</dbReference>
<feature type="compositionally biased region" description="Basic and acidic residues" evidence="1">
    <location>
        <begin position="8"/>
        <end position="20"/>
    </location>
</feature>
<keyword evidence="3" id="KW-1185">Reference proteome</keyword>